<gene>
    <name evidence="6" type="ORF">CVT26_007162</name>
</gene>
<dbReference type="EMBL" id="NHYE01005479">
    <property type="protein sequence ID" value="PPQ71963.1"/>
    <property type="molecule type" value="Genomic_DNA"/>
</dbReference>
<evidence type="ECO:0000259" key="5">
    <source>
        <dbReference type="Pfam" id="PF01764"/>
    </source>
</evidence>
<dbReference type="Gene3D" id="3.40.50.1820">
    <property type="entry name" value="alpha/beta hydrolase"/>
    <property type="match status" value="1"/>
</dbReference>
<dbReference type="AlphaFoldDB" id="A0A409W0G8"/>
<dbReference type="SUPFAM" id="SSF53474">
    <property type="entry name" value="alpha/beta-Hydrolases"/>
    <property type="match status" value="1"/>
</dbReference>
<evidence type="ECO:0000256" key="4">
    <source>
        <dbReference type="ARBA" id="ARBA00048461"/>
    </source>
</evidence>
<dbReference type="InterPro" id="IPR002921">
    <property type="entry name" value="Fungal_lipase-type"/>
</dbReference>
<dbReference type="PANTHER" id="PTHR45856:SF25">
    <property type="entry name" value="FUNGAL LIPASE-LIKE DOMAIN-CONTAINING PROTEIN"/>
    <property type="match status" value="1"/>
</dbReference>
<dbReference type="InterPro" id="IPR051218">
    <property type="entry name" value="Sec_MonoDiacylglyc_Lipase"/>
</dbReference>
<keyword evidence="7" id="KW-1185">Reference proteome</keyword>
<dbReference type="PANTHER" id="PTHR45856">
    <property type="entry name" value="ALPHA/BETA-HYDROLASES SUPERFAMILY PROTEIN"/>
    <property type="match status" value="1"/>
</dbReference>
<feature type="domain" description="Fungal lipase-type" evidence="5">
    <location>
        <begin position="121"/>
        <end position="266"/>
    </location>
</feature>
<sequence length="361" mass="41350">MIPDRCHTEAQRQMYAAERGDNFRWAAQLFAKAAPEPLHSSDLVDPALQQEISDIGQFTELAHGWIDPEFIWEHLPHLLEEDYPLHAYQALKGSQLLVVLHGRVANLQGYIAYRPELKQLVVAFSGTSSPGQALRTVNVTFVQHPSEKQNRVHGGFWSLYCGIRDQALQSFKKALEEHDVEEVVFTGHSMGGVIGSLFCLEVLGESGPNSANLLPSLQGKVKLVIFGSPRFGNVAFVKHWHGAMDRHSVKECSVRMYNDGVPQLPPYFLGYRHVTRHPFYFAYGRLWQISPSQTEYSLFRFDDEAIKDAIESFPLGGHNYYNSRDMELLQRRLKWFHPISKGELWDNLKARYHQNFAREQK</sequence>
<proteinExistence type="inferred from homology"/>
<evidence type="ECO:0000256" key="1">
    <source>
        <dbReference type="ARBA" id="ARBA00023157"/>
    </source>
</evidence>
<comment type="caution">
    <text evidence="6">The sequence shown here is derived from an EMBL/GenBank/DDBJ whole genome shotgun (WGS) entry which is preliminary data.</text>
</comment>
<evidence type="ECO:0000256" key="2">
    <source>
        <dbReference type="ARBA" id="ARBA00043996"/>
    </source>
</evidence>
<evidence type="ECO:0000256" key="3">
    <source>
        <dbReference type="ARBA" id="ARBA00047591"/>
    </source>
</evidence>
<dbReference type="Proteomes" id="UP000284706">
    <property type="component" value="Unassembled WGS sequence"/>
</dbReference>
<comment type="similarity">
    <text evidence="2">Belongs to the AB hydrolase superfamily. Lipase family. Class 3 subfamily.</text>
</comment>
<protein>
    <recommendedName>
        <fullName evidence="5">Fungal lipase-type domain-containing protein</fullName>
    </recommendedName>
</protein>
<comment type="catalytic activity">
    <reaction evidence="3">
        <text>a diacylglycerol + H2O = a monoacylglycerol + a fatty acid + H(+)</text>
        <dbReference type="Rhea" id="RHEA:32731"/>
        <dbReference type="ChEBI" id="CHEBI:15377"/>
        <dbReference type="ChEBI" id="CHEBI:15378"/>
        <dbReference type="ChEBI" id="CHEBI:17408"/>
        <dbReference type="ChEBI" id="CHEBI:18035"/>
        <dbReference type="ChEBI" id="CHEBI:28868"/>
    </reaction>
</comment>
<name>A0A409W0G8_9AGAR</name>
<comment type="catalytic activity">
    <reaction evidence="4">
        <text>a monoacylglycerol + H2O = glycerol + a fatty acid + H(+)</text>
        <dbReference type="Rhea" id="RHEA:15245"/>
        <dbReference type="ChEBI" id="CHEBI:15377"/>
        <dbReference type="ChEBI" id="CHEBI:15378"/>
        <dbReference type="ChEBI" id="CHEBI:17408"/>
        <dbReference type="ChEBI" id="CHEBI:17754"/>
        <dbReference type="ChEBI" id="CHEBI:28868"/>
    </reaction>
</comment>
<dbReference type="Pfam" id="PF01764">
    <property type="entry name" value="Lipase_3"/>
    <property type="match status" value="1"/>
</dbReference>
<dbReference type="CDD" id="cd00519">
    <property type="entry name" value="Lipase_3"/>
    <property type="match status" value="1"/>
</dbReference>
<evidence type="ECO:0000313" key="6">
    <source>
        <dbReference type="EMBL" id="PPQ71963.1"/>
    </source>
</evidence>
<evidence type="ECO:0000313" key="7">
    <source>
        <dbReference type="Proteomes" id="UP000284706"/>
    </source>
</evidence>
<dbReference type="InParanoid" id="A0A409W0G8"/>
<accession>A0A409W0G8</accession>
<reference evidence="6 7" key="1">
    <citation type="journal article" date="2018" name="Evol. Lett.">
        <title>Horizontal gene cluster transfer increased hallucinogenic mushroom diversity.</title>
        <authorList>
            <person name="Reynolds H.T."/>
            <person name="Vijayakumar V."/>
            <person name="Gluck-Thaler E."/>
            <person name="Korotkin H.B."/>
            <person name="Matheny P.B."/>
            <person name="Slot J.C."/>
        </authorList>
    </citation>
    <scope>NUCLEOTIDE SEQUENCE [LARGE SCALE GENOMIC DNA]</scope>
    <source>
        <strain evidence="6 7">SRW20</strain>
    </source>
</reference>
<dbReference type="OrthoDB" id="426718at2759"/>
<dbReference type="STRING" id="231916.A0A409W0G8"/>
<organism evidence="6 7">
    <name type="scientific">Gymnopilus dilepis</name>
    <dbReference type="NCBI Taxonomy" id="231916"/>
    <lineage>
        <taxon>Eukaryota</taxon>
        <taxon>Fungi</taxon>
        <taxon>Dikarya</taxon>
        <taxon>Basidiomycota</taxon>
        <taxon>Agaricomycotina</taxon>
        <taxon>Agaricomycetes</taxon>
        <taxon>Agaricomycetidae</taxon>
        <taxon>Agaricales</taxon>
        <taxon>Agaricineae</taxon>
        <taxon>Hymenogastraceae</taxon>
        <taxon>Gymnopilus</taxon>
    </lineage>
</organism>
<keyword evidence="1" id="KW-1015">Disulfide bond</keyword>
<dbReference type="GO" id="GO:0006629">
    <property type="term" value="P:lipid metabolic process"/>
    <property type="evidence" value="ECO:0007669"/>
    <property type="project" value="InterPro"/>
</dbReference>
<dbReference type="InterPro" id="IPR029058">
    <property type="entry name" value="AB_hydrolase_fold"/>
</dbReference>